<gene>
    <name evidence="2" type="ORF">SVA_1935</name>
</gene>
<protein>
    <submittedName>
        <fullName evidence="2">Uncharacterized protein</fullName>
    </submittedName>
</protein>
<keyword evidence="3" id="KW-1185">Reference proteome</keyword>
<name>A0A1B4V4M1_9GAMM</name>
<accession>A0A1B4V4M1</accession>
<dbReference type="SUPFAM" id="SSF89372">
    <property type="entry name" value="Fucose-specific lectin"/>
    <property type="match status" value="1"/>
</dbReference>
<feature type="signal peptide" evidence="1">
    <location>
        <begin position="1"/>
        <end position="18"/>
    </location>
</feature>
<evidence type="ECO:0000256" key="1">
    <source>
        <dbReference type="SAM" id="SignalP"/>
    </source>
</evidence>
<sequence length="405" mass="43286">MRRLAGLLLGLVPAAAGAAPWAFGEPVDVAPPAGPGVFHHLESAGRRNVASDHGSVAIVWEDNHTGAPQAYVALKPHGAAAFDAARMISTGSQAYEPAIAALGNGRFLAVWEQDGAVWTRALDARRLGPVQRLSGAEASQASVAARDGVAFVVWSERARGAASIRLARLEFEDVERPLGAARAVQVDPDAPKADQIYPSVAANGSRVAVAWEDRRHGHTVLLHTHAPARSLQFAAPRMLNEQPPRRSAIYGRGPGVARVVLVERGEQGIAAAWLDKRDFTSGYDVYAALSRDGKRFGPNQKVQDEFGNAISQWHAAIGANARGRMAVVWNDDRDETPDIWISWPEEGGWSADETVPAASGAGAQTSPALAFDENGDLHLAWVDQAGPESPTRIRYIRGVYAPRGR</sequence>
<dbReference type="RefSeq" id="WP_096460990.1">
    <property type="nucleotide sequence ID" value="NZ_AP014936.1"/>
</dbReference>
<evidence type="ECO:0000313" key="2">
    <source>
        <dbReference type="EMBL" id="BAU48488.1"/>
    </source>
</evidence>
<dbReference type="KEGG" id="sva:SVA_1935"/>
<feature type="chain" id="PRO_5008571200" evidence="1">
    <location>
        <begin position="19"/>
        <end position="405"/>
    </location>
</feature>
<organism evidence="2 3">
    <name type="scientific">Sulfurifustis variabilis</name>
    <dbReference type="NCBI Taxonomy" id="1675686"/>
    <lineage>
        <taxon>Bacteria</taxon>
        <taxon>Pseudomonadati</taxon>
        <taxon>Pseudomonadota</taxon>
        <taxon>Gammaproteobacteria</taxon>
        <taxon>Acidiferrobacterales</taxon>
        <taxon>Acidiferrobacteraceae</taxon>
        <taxon>Sulfurifustis</taxon>
    </lineage>
</organism>
<dbReference type="AlphaFoldDB" id="A0A1B4V4M1"/>
<reference evidence="2 3" key="1">
    <citation type="submission" date="2015-08" db="EMBL/GenBank/DDBJ databases">
        <title>Complete genome sequence of Sulfurifustis variabilis.</title>
        <authorList>
            <person name="Miura A."/>
            <person name="Kojima H."/>
            <person name="Fukui M."/>
        </authorList>
    </citation>
    <scope>NUCLEOTIDE SEQUENCE [LARGE SCALE GENOMIC DNA]</scope>
    <source>
        <strain evidence="3">skN76</strain>
    </source>
</reference>
<dbReference type="Proteomes" id="UP000218899">
    <property type="component" value="Chromosome"/>
</dbReference>
<keyword evidence="1" id="KW-0732">Signal</keyword>
<evidence type="ECO:0000313" key="3">
    <source>
        <dbReference type="Proteomes" id="UP000218899"/>
    </source>
</evidence>
<proteinExistence type="predicted"/>
<dbReference type="OrthoDB" id="5778825at2"/>
<dbReference type="EMBL" id="AP014936">
    <property type="protein sequence ID" value="BAU48488.1"/>
    <property type="molecule type" value="Genomic_DNA"/>
</dbReference>